<keyword evidence="6" id="KW-1185">Reference proteome</keyword>
<feature type="compositionally biased region" description="Basic and acidic residues" evidence="3">
    <location>
        <begin position="156"/>
        <end position="171"/>
    </location>
</feature>
<dbReference type="Pfam" id="PF17863">
    <property type="entry name" value="AAA_lid_2"/>
    <property type="match status" value="1"/>
</dbReference>
<proteinExistence type="predicted"/>
<comment type="pathway">
    <text evidence="2">Porphyrin-containing compound metabolism.</text>
</comment>
<sequence>MQSDPQMQSKDWIRDKIQALRRQSGISFNQDLFISILLCLISGSGRHLILTASEDQLPNVISMTNKVSVKPNTIKKVDAIADLIFFPANDFVQHLFVPVRDGNTLDPTSSHLYTGSKMSSNRSVSSQQTNDSSWNGSVASHSSRQYPSIPSSLRGHPRDDAKSISSYDRRSSAAGHNAMSSKDASGRLGLKPTHPTGPISPIDFTFRRKSQDNQIGMHSYRNYDDKDYGKFKRSDFGDSSSSRSSFMPTRIAQAVIVKNLHQASDHVQATLLEAIIVQQLKIQSATYNVPHPFIVVAILPQDAPPRSILSQLIDRFYVSYRFDDESLSDTPNAADQRLGPMQAPKRIALVKSHEIKDLANAVNMININVDIVVYIRDIVVGIRTHRLIHSGLTARASQDLVLVVKALSALFRREYVTPDLVSIAAEKVFSHRLILKPEALYDRVMTESAHSDAQSDLNSLISEPSEVLPADIVMEILRVVHVPV</sequence>
<gene>
    <name evidence="5" type="ORF">INT43_001170</name>
</gene>
<evidence type="ECO:0000256" key="1">
    <source>
        <dbReference type="ARBA" id="ARBA00012825"/>
    </source>
</evidence>
<dbReference type="InterPro" id="IPR041628">
    <property type="entry name" value="ChlI/MoxR_AAA_lid"/>
</dbReference>
<name>A0A8H7UD44_MORIS</name>
<dbReference type="AlphaFoldDB" id="A0A8H7UD44"/>
<feature type="region of interest" description="Disordered" evidence="3">
    <location>
        <begin position="108"/>
        <end position="207"/>
    </location>
</feature>
<evidence type="ECO:0000313" key="6">
    <source>
        <dbReference type="Proteomes" id="UP000654370"/>
    </source>
</evidence>
<evidence type="ECO:0000256" key="3">
    <source>
        <dbReference type="SAM" id="MobiDB-lite"/>
    </source>
</evidence>
<dbReference type="Gene3D" id="1.10.8.80">
    <property type="entry name" value="Magnesium chelatase subunit I, C-Terminal domain"/>
    <property type="match status" value="1"/>
</dbReference>
<evidence type="ECO:0000259" key="4">
    <source>
        <dbReference type="Pfam" id="PF17863"/>
    </source>
</evidence>
<dbReference type="EMBL" id="JAEPQZ010000011">
    <property type="protein sequence ID" value="KAG2175523.1"/>
    <property type="molecule type" value="Genomic_DNA"/>
</dbReference>
<dbReference type="OrthoDB" id="5582146at2759"/>
<reference evidence="5" key="1">
    <citation type="submission" date="2020-12" db="EMBL/GenBank/DDBJ databases">
        <title>Metabolic potential, ecology and presence of endohyphal bacteria is reflected in genomic diversity of Mucoromycotina.</title>
        <authorList>
            <person name="Muszewska A."/>
            <person name="Okrasinska A."/>
            <person name="Steczkiewicz K."/>
            <person name="Drgas O."/>
            <person name="Orlowska M."/>
            <person name="Perlinska-Lenart U."/>
            <person name="Aleksandrzak-Piekarczyk T."/>
            <person name="Szatraj K."/>
            <person name="Zielenkiewicz U."/>
            <person name="Pilsyk S."/>
            <person name="Malc E."/>
            <person name="Mieczkowski P."/>
            <person name="Kruszewska J.S."/>
            <person name="Biernat P."/>
            <person name="Pawlowska J."/>
        </authorList>
    </citation>
    <scope>NUCLEOTIDE SEQUENCE</scope>
    <source>
        <strain evidence="5">WA0000067209</strain>
    </source>
</reference>
<comment type="caution">
    <text evidence="5">The sequence shown here is derived from an EMBL/GenBank/DDBJ whole genome shotgun (WGS) entry which is preliminary data.</text>
</comment>
<evidence type="ECO:0000313" key="5">
    <source>
        <dbReference type="EMBL" id="KAG2175523.1"/>
    </source>
</evidence>
<organism evidence="5 6">
    <name type="scientific">Mortierella isabellina</name>
    <name type="common">Filamentous fungus</name>
    <name type="synonym">Umbelopsis isabellina</name>
    <dbReference type="NCBI Taxonomy" id="91625"/>
    <lineage>
        <taxon>Eukaryota</taxon>
        <taxon>Fungi</taxon>
        <taxon>Fungi incertae sedis</taxon>
        <taxon>Mucoromycota</taxon>
        <taxon>Mucoromycotina</taxon>
        <taxon>Umbelopsidomycetes</taxon>
        <taxon>Umbelopsidales</taxon>
        <taxon>Umbelopsidaceae</taxon>
        <taxon>Umbelopsis</taxon>
    </lineage>
</organism>
<dbReference type="InterPro" id="IPR052041">
    <property type="entry name" value="Nucleic_acid_metab_PIN/TRAM"/>
</dbReference>
<accession>A0A8H7UD44</accession>
<feature type="domain" description="ChlI/MoxR AAA lid" evidence="4">
    <location>
        <begin position="383"/>
        <end position="444"/>
    </location>
</feature>
<dbReference type="PANTHER" id="PTHR11603:SF132">
    <property type="entry name" value="C2H2-TYPE DOMAIN-CONTAINING PROTEIN"/>
    <property type="match status" value="1"/>
</dbReference>
<dbReference type="EC" id="6.6.1.1" evidence="1"/>
<protein>
    <recommendedName>
        <fullName evidence="1">magnesium chelatase</fullName>
        <ecNumber evidence="1">6.6.1.1</ecNumber>
    </recommendedName>
</protein>
<evidence type="ECO:0000256" key="2">
    <source>
        <dbReference type="ARBA" id="ARBA00023444"/>
    </source>
</evidence>
<dbReference type="PANTHER" id="PTHR11603">
    <property type="entry name" value="AAA FAMILY ATPASE"/>
    <property type="match status" value="1"/>
</dbReference>
<feature type="compositionally biased region" description="Polar residues" evidence="3">
    <location>
        <begin position="108"/>
        <end position="151"/>
    </location>
</feature>
<dbReference type="GO" id="GO:0016851">
    <property type="term" value="F:magnesium chelatase activity"/>
    <property type="evidence" value="ECO:0007669"/>
    <property type="project" value="UniProtKB-EC"/>
</dbReference>
<dbReference type="Proteomes" id="UP000654370">
    <property type="component" value="Unassembled WGS sequence"/>
</dbReference>